<dbReference type="InterPro" id="IPR007642">
    <property type="entry name" value="RNA_pol_Rpb2_2"/>
</dbReference>
<evidence type="ECO:0000256" key="9">
    <source>
        <dbReference type="SAM" id="Coils"/>
    </source>
</evidence>
<comment type="similarity">
    <text evidence="6 7">Belongs to the RNA polymerase beta chain family.</text>
</comment>
<dbReference type="Pfam" id="PF04563">
    <property type="entry name" value="RNA_pol_Rpb2_1"/>
    <property type="match status" value="1"/>
</dbReference>
<dbReference type="InterPro" id="IPR042107">
    <property type="entry name" value="DNA-dir_RNA_pol_bsu_ext_1_sf"/>
</dbReference>
<feature type="coiled-coil region" evidence="9">
    <location>
        <begin position="1287"/>
        <end position="1326"/>
    </location>
</feature>
<sequence>MKKIIKIRRFKFPFTKEKTINFASVRNKISYPDFLDIQIKSFTNFFCINYTYKNISNKGFYKVFIEYFPISDSKNKLIIDFISYKIYDPIYSIEECIKRGLTYNVYIRARFKIYRTRKRKITIENKRTKYFETIYQDVYFGTCPYMTPSGSFIFNGSERVIVSQLHRSPGVFFGQYDIPNLPKISYARIIPLKGSWIELSTDINNVMYIYLDIKKRLPITTLLRALGYTRDIDILNIFNLAEEVNINKGNYKKFLGRTLAARIFKTSYQKFEENDILLERNIKLKKYHIDIILSYKIKVISLYKKNEKNLYYSIIHNTLKKDPTNSQKEANIYIYKELKDSFPKNDKKAKLFINQFFFYETHLGEVGRYKLNKTLKLDFPLKDQILNIEDIISIIDNLIALCNNKKEVDDIDNLANRRVKTVGEQLYTQYTIGIARVSRIIKERINVKDNETLTPIELINSKTLTSVINSFFGTDELSQFMDQTNPLAEITHKRRISSLGPGGLSRERAGFEIRDVNYSHYGRLCPIETPEGPNIGLISSLCVFAKINSMGFIETPYFKVKKGKVVINEAPIYISSDQEYGKLITQANAILNYKTGVLKNNIIVRVNADFPMVNYKKINYIDVSTNQIASISASLIPFLEHDDANRALMGSNMMRQSVPLLNPKAPIVGTGLEKHLAQYVNALIYAEGDGIVESVDANNIKVKYFNSEKEKLLSFEKRIKTYKLIKFRKTNQNTCINIRPIVKKGMYVTKGQVLCEGFATQNGKLALGRNIKVAFMPFKGYNFEDAIVISEKVVREDWFTSIHIDEYSLEVRDTKLGMEEFTFDIPNFNEENKKKLDKYGIIKIGSEVKPGDVLIGRITPKKEGYPSSEENFLKAIFGKKVGTIKNTSLKADSSLFGVVIDTKIYSKFSSKEDEQKQLKIKKLNNKFIKNLKLLRKLLINKLILVLEGSVSEGILNSSYKEIIPKGKILNKLNLKKLLKNQEIIYQNWVNNKYKNNLVFKIIKFYYLKINELKIKLKRKKNRLLIGDEITSIKIAKVLIAKKRKLKVGDKMSGRHGNKGIVARIVKEEDMPYLEDGTSVDLVLNPLGVPSRMNLGQIYETILGWAGEKLGINFSTPIFDGASIEEISKYTDIANLPSFGNTYLFDGETGEKFDQPVTVGVIYMLKLNHMVDDKMHARSIGPYSLITQQPLGGKSKFGGQRLGEMEVWALEAFGAANILREILTVKSDDVKGRTKTYEAIVKRETIPNPGIPESFHVLLKELKGLGLSLKLEVIKKKEKINQKIKVRIEIKEKDIIKYKKKVKEIKLKKLKELKDKEQEQLSKSNKKKIIKI</sequence>
<evidence type="ECO:0000259" key="15">
    <source>
        <dbReference type="Pfam" id="PF10385"/>
    </source>
</evidence>
<dbReference type="NCBIfam" id="TIGR02013">
    <property type="entry name" value="rpoB"/>
    <property type="match status" value="1"/>
</dbReference>
<feature type="domain" description="RNA polymerase Rpb2" evidence="12">
    <location>
        <begin position="303"/>
        <end position="420"/>
    </location>
</feature>
<evidence type="ECO:0000256" key="6">
    <source>
        <dbReference type="HAMAP-Rule" id="MF_01321"/>
    </source>
</evidence>
<dbReference type="EMBL" id="CP001981">
    <property type="protein sequence ID" value="ADE35361.1"/>
    <property type="molecule type" value="Genomic_DNA"/>
</dbReference>
<protein>
    <recommendedName>
        <fullName evidence="6 8">DNA-directed RNA polymerase subunit beta</fullName>
        <shortName evidence="6">RNAP subunit beta</shortName>
        <ecNumber evidence="6 8">2.7.7.6</ecNumber>
    </recommendedName>
    <alternativeName>
        <fullName evidence="6">RNA polymerase subunit beta</fullName>
    </alternativeName>
    <alternativeName>
        <fullName evidence="6">Transcriptase subunit beta</fullName>
    </alternativeName>
</protein>
<dbReference type="Gene3D" id="3.90.1800.10">
    <property type="entry name" value="RNA polymerase alpha subunit dimerisation domain"/>
    <property type="match status" value="1"/>
</dbReference>
<name>D5D8I9_KARMD</name>
<dbReference type="SUPFAM" id="SSF64484">
    <property type="entry name" value="beta and beta-prime subunits of DNA dependent RNA-polymerase"/>
    <property type="match status" value="1"/>
</dbReference>
<dbReference type="GO" id="GO:0003899">
    <property type="term" value="F:DNA-directed RNA polymerase activity"/>
    <property type="evidence" value="ECO:0007669"/>
    <property type="project" value="UniProtKB-UniRule"/>
</dbReference>
<evidence type="ECO:0000259" key="10">
    <source>
        <dbReference type="Pfam" id="PF00562"/>
    </source>
</evidence>
<dbReference type="Proteomes" id="UP000008245">
    <property type="component" value="Chromosome"/>
</dbReference>
<keyword evidence="1 6" id="KW-0240">DNA-directed RNA polymerase</keyword>
<comment type="subunit">
    <text evidence="6 8">The RNAP catalytic core consists of 2 alpha, 1 beta, 1 beta' and 1 omega subunit. When a sigma factor is associated with the core the holoenzyme is formed, which can initiate transcription.</text>
</comment>
<feature type="domain" description="RNA polymerase Rpb2" evidence="14">
    <location>
        <begin position="479"/>
        <end position="547"/>
    </location>
</feature>
<dbReference type="EC" id="2.7.7.6" evidence="6 8"/>
<evidence type="ECO:0000259" key="14">
    <source>
        <dbReference type="Pfam" id="PF04565"/>
    </source>
</evidence>
<dbReference type="InterPro" id="IPR007121">
    <property type="entry name" value="RNA_pol_bsu_CS"/>
</dbReference>
<dbReference type="InterPro" id="IPR019462">
    <property type="entry name" value="DNA-dir_RNA_pol_bsu_external_1"/>
</dbReference>
<dbReference type="InterPro" id="IPR014724">
    <property type="entry name" value="RNA_pol_RPB2_OB-fold"/>
</dbReference>
<dbReference type="Gene3D" id="2.40.270.10">
    <property type="entry name" value="DNA-directed RNA polymerase, subunit 2, domain 6"/>
    <property type="match status" value="2"/>
</dbReference>
<evidence type="ECO:0000259" key="13">
    <source>
        <dbReference type="Pfam" id="PF04563"/>
    </source>
</evidence>
<keyword evidence="4 6" id="KW-0804">Transcription</keyword>
<dbReference type="InterPro" id="IPR007644">
    <property type="entry name" value="RNA_pol_bsu_protrusion"/>
</dbReference>
<dbReference type="InterPro" id="IPR007645">
    <property type="entry name" value="RNA_pol_Rpb2_3"/>
</dbReference>
<dbReference type="Gene3D" id="2.30.150.10">
    <property type="entry name" value="DNA-directed RNA polymerase, beta subunit, external 1 domain"/>
    <property type="match status" value="1"/>
</dbReference>
<comment type="function">
    <text evidence="6 8">DNA-dependent RNA polymerase catalyzes the transcription of DNA into RNA using the four ribonucleoside triphosphates as substrates.</text>
</comment>
<dbReference type="NCBIfam" id="NF001616">
    <property type="entry name" value="PRK00405.1"/>
    <property type="match status" value="1"/>
</dbReference>
<dbReference type="Pfam" id="PF04560">
    <property type="entry name" value="RNA_pol_Rpb2_7"/>
    <property type="match status" value="1"/>
</dbReference>
<comment type="catalytic activity">
    <reaction evidence="5 6 8">
        <text>RNA(n) + a ribonucleoside 5'-triphosphate = RNA(n+1) + diphosphate</text>
        <dbReference type="Rhea" id="RHEA:21248"/>
        <dbReference type="Rhea" id="RHEA-COMP:14527"/>
        <dbReference type="Rhea" id="RHEA-COMP:17342"/>
        <dbReference type="ChEBI" id="CHEBI:33019"/>
        <dbReference type="ChEBI" id="CHEBI:61557"/>
        <dbReference type="ChEBI" id="CHEBI:140395"/>
        <dbReference type="EC" id="2.7.7.6"/>
    </reaction>
</comment>
<dbReference type="PANTHER" id="PTHR20856">
    <property type="entry name" value="DNA-DIRECTED RNA POLYMERASE I SUBUNIT 2"/>
    <property type="match status" value="1"/>
</dbReference>
<dbReference type="HOGENOM" id="CLU_000524_4_0_10"/>
<evidence type="ECO:0000256" key="8">
    <source>
        <dbReference type="RuleBase" id="RU363031"/>
    </source>
</evidence>
<evidence type="ECO:0000256" key="5">
    <source>
        <dbReference type="ARBA" id="ARBA00048552"/>
    </source>
</evidence>
<proteinExistence type="inferred from homology"/>
<evidence type="ECO:0000256" key="3">
    <source>
        <dbReference type="ARBA" id="ARBA00022695"/>
    </source>
</evidence>
<evidence type="ECO:0000256" key="4">
    <source>
        <dbReference type="ARBA" id="ARBA00023163"/>
    </source>
</evidence>
<dbReference type="GO" id="GO:0003677">
    <property type="term" value="F:DNA binding"/>
    <property type="evidence" value="ECO:0007669"/>
    <property type="project" value="UniProtKB-UniRule"/>
</dbReference>
<dbReference type="InterPro" id="IPR007641">
    <property type="entry name" value="RNA_pol_Rpb2_7"/>
</dbReference>
<keyword evidence="2 6" id="KW-0808">Transferase</keyword>
<dbReference type="InterPro" id="IPR037034">
    <property type="entry name" value="RNA_pol_Rpb2_2_sf"/>
</dbReference>
<keyword evidence="9" id="KW-0175">Coiled coil</keyword>
<dbReference type="InterPro" id="IPR007120">
    <property type="entry name" value="DNA-dir_RNAP_su2_dom"/>
</dbReference>
<feature type="domain" description="DNA-directed RNA polymerase subunit 2 hybrid-binding" evidence="10">
    <location>
        <begin position="686"/>
        <end position="1195"/>
    </location>
</feature>
<evidence type="ECO:0000256" key="7">
    <source>
        <dbReference type="RuleBase" id="RU000434"/>
    </source>
</evidence>
<dbReference type="KEGG" id="smh:DMIN_00540"/>
<evidence type="ECO:0000313" key="17">
    <source>
        <dbReference type="Proteomes" id="UP000008245"/>
    </source>
</evidence>
<dbReference type="Pfam" id="PF04565">
    <property type="entry name" value="RNA_pol_Rpb2_3"/>
    <property type="match status" value="1"/>
</dbReference>
<dbReference type="InterPro" id="IPR010243">
    <property type="entry name" value="RNA_pol_bsu_bac"/>
</dbReference>
<feature type="domain" description="RNA polymerase beta subunit protrusion" evidence="13">
    <location>
        <begin position="36"/>
        <end position="466"/>
    </location>
</feature>
<dbReference type="GO" id="GO:0032549">
    <property type="term" value="F:ribonucleoside binding"/>
    <property type="evidence" value="ECO:0007669"/>
    <property type="project" value="InterPro"/>
</dbReference>
<evidence type="ECO:0000259" key="12">
    <source>
        <dbReference type="Pfam" id="PF04561"/>
    </source>
</evidence>
<evidence type="ECO:0000259" key="11">
    <source>
        <dbReference type="Pfam" id="PF04560"/>
    </source>
</evidence>
<gene>
    <name evidence="6" type="primary">rpoB</name>
    <name evidence="16" type="ordered locus">DMIN_00540</name>
</gene>
<keyword evidence="3 6" id="KW-0548">Nucleotidyltransferase</keyword>
<dbReference type="Pfam" id="PF00562">
    <property type="entry name" value="RNA_pol_Rpb2_6"/>
    <property type="match status" value="1"/>
</dbReference>
<evidence type="ECO:0000256" key="1">
    <source>
        <dbReference type="ARBA" id="ARBA00022478"/>
    </source>
</evidence>
<dbReference type="CDD" id="cd00653">
    <property type="entry name" value="RNA_pol_B_RPB2"/>
    <property type="match status" value="1"/>
</dbReference>
<evidence type="ECO:0000256" key="2">
    <source>
        <dbReference type="ARBA" id="ARBA00022679"/>
    </source>
</evidence>
<organism evidence="16 17">
    <name type="scientific">Karelsulcia muelleri (strain DMIN)</name>
    <name type="common">Sulcia muelleri</name>
    <dbReference type="NCBI Taxonomy" id="641892"/>
    <lineage>
        <taxon>Bacteria</taxon>
        <taxon>Pseudomonadati</taxon>
        <taxon>Bacteroidota</taxon>
        <taxon>Flavobacteriia</taxon>
        <taxon>Flavobacteriales</taxon>
        <taxon>Candidatus Karelsulcia</taxon>
    </lineage>
</organism>
<dbReference type="HAMAP" id="MF_01321">
    <property type="entry name" value="RNApol_bact_RpoB"/>
    <property type="match status" value="1"/>
</dbReference>
<feature type="domain" description="RNA polymerase Rpb2" evidence="11">
    <location>
        <begin position="1197"/>
        <end position="1271"/>
    </location>
</feature>
<dbReference type="Pfam" id="PF10385">
    <property type="entry name" value="RNA_pol_Rpb2_45"/>
    <property type="match status" value="1"/>
</dbReference>
<evidence type="ECO:0000313" key="16">
    <source>
        <dbReference type="EMBL" id="ADE35361.1"/>
    </source>
</evidence>
<dbReference type="Gene3D" id="3.90.1110.10">
    <property type="entry name" value="RNA polymerase Rpb2, domain 2"/>
    <property type="match status" value="1"/>
</dbReference>
<dbReference type="InterPro" id="IPR015712">
    <property type="entry name" value="DNA-dir_RNA_pol_su2"/>
</dbReference>
<dbReference type="GO" id="GO:0000428">
    <property type="term" value="C:DNA-directed RNA polymerase complex"/>
    <property type="evidence" value="ECO:0007669"/>
    <property type="project" value="UniProtKB-KW"/>
</dbReference>
<dbReference type="InterPro" id="IPR037033">
    <property type="entry name" value="DNA-dir_RNAP_su2_hyb_sf"/>
</dbReference>
<dbReference type="Pfam" id="PF04561">
    <property type="entry name" value="RNA_pol_Rpb2_2"/>
    <property type="match status" value="1"/>
</dbReference>
<dbReference type="GO" id="GO:0006351">
    <property type="term" value="P:DNA-templated transcription"/>
    <property type="evidence" value="ECO:0007669"/>
    <property type="project" value="UniProtKB-UniRule"/>
</dbReference>
<dbReference type="Gene3D" id="2.40.50.100">
    <property type="match status" value="1"/>
</dbReference>
<accession>D5D8I9</accession>
<feature type="domain" description="DNA-directed RNA polymerase beta subunit external 1" evidence="15">
    <location>
        <begin position="557"/>
        <end position="624"/>
    </location>
</feature>
<reference evidence="16 17" key="1">
    <citation type="journal article" date="2010" name="PLoS ONE">
        <title>One bacterial cell, one complete genome.</title>
        <authorList>
            <person name="Woyke T."/>
            <person name="Tighe D."/>
            <person name="Mavromatis K."/>
            <person name="Clum A."/>
            <person name="Copeland A."/>
            <person name="Schackwitz W."/>
            <person name="Lapidus A."/>
            <person name="Wu D."/>
            <person name="McCutcheon J.P."/>
            <person name="McDonald B.R."/>
            <person name="Moran N.A."/>
            <person name="Bristow J."/>
            <person name="Cheng J.F."/>
        </authorList>
    </citation>
    <scope>NUCLEOTIDE SEQUENCE [LARGE SCALE GENOMIC DNA]</scope>
    <source>
        <strain evidence="16 17">DMIN</strain>
    </source>
</reference>
<dbReference type="Gene3D" id="2.40.50.150">
    <property type="match status" value="1"/>
</dbReference>
<dbReference type="Gene3D" id="3.90.1100.10">
    <property type="match status" value="2"/>
</dbReference>
<dbReference type="PROSITE" id="PS01166">
    <property type="entry name" value="RNA_POL_BETA"/>
    <property type="match status" value="1"/>
</dbReference>